<evidence type="ECO:0000313" key="3">
    <source>
        <dbReference type="Proteomes" id="UP000436088"/>
    </source>
</evidence>
<dbReference type="Proteomes" id="UP000436088">
    <property type="component" value="Unassembled WGS sequence"/>
</dbReference>
<organism evidence="2 3">
    <name type="scientific">Hibiscus syriacus</name>
    <name type="common">Rose of Sharon</name>
    <dbReference type="NCBI Taxonomy" id="106335"/>
    <lineage>
        <taxon>Eukaryota</taxon>
        <taxon>Viridiplantae</taxon>
        <taxon>Streptophyta</taxon>
        <taxon>Embryophyta</taxon>
        <taxon>Tracheophyta</taxon>
        <taxon>Spermatophyta</taxon>
        <taxon>Magnoliopsida</taxon>
        <taxon>eudicotyledons</taxon>
        <taxon>Gunneridae</taxon>
        <taxon>Pentapetalae</taxon>
        <taxon>rosids</taxon>
        <taxon>malvids</taxon>
        <taxon>Malvales</taxon>
        <taxon>Malvaceae</taxon>
        <taxon>Malvoideae</taxon>
        <taxon>Hibiscus</taxon>
    </lineage>
</organism>
<feature type="region of interest" description="Disordered" evidence="1">
    <location>
        <begin position="26"/>
        <end position="46"/>
    </location>
</feature>
<reference evidence="2" key="1">
    <citation type="submission" date="2019-09" db="EMBL/GenBank/DDBJ databases">
        <title>Draft genome information of white flower Hibiscus syriacus.</title>
        <authorList>
            <person name="Kim Y.-M."/>
        </authorList>
    </citation>
    <scope>NUCLEOTIDE SEQUENCE [LARGE SCALE GENOMIC DNA]</scope>
    <source>
        <strain evidence="2">YM2019G1</strain>
    </source>
</reference>
<keyword evidence="3" id="KW-1185">Reference proteome</keyword>
<evidence type="ECO:0000256" key="1">
    <source>
        <dbReference type="SAM" id="MobiDB-lite"/>
    </source>
</evidence>
<proteinExistence type="predicted"/>
<sequence length="169" mass="19425">MTKESWECKLVSNTMKRFFKPIEKEGSAKKPTLSPSKQCVENGDAQPEVDIKKEPLKFLTWNATSLLIRVKNNWPEFSIFVSNLDPNIISIQDLIEFQQVKKRSTKETISMAILAESTTIHLAKQRNLLPNTTKIDKASLFVEVIQHAKELKRKTCFDSRNECRSDRNG</sequence>
<evidence type="ECO:0000313" key="2">
    <source>
        <dbReference type="EMBL" id="KAE8700909.1"/>
    </source>
</evidence>
<accession>A0A6A3ADI4</accession>
<name>A0A6A3ADI4_HIBSY</name>
<protein>
    <submittedName>
        <fullName evidence="2">Uncharacterized protein</fullName>
    </submittedName>
</protein>
<dbReference type="AlphaFoldDB" id="A0A6A3ADI4"/>
<gene>
    <name evidence="2" type="ORF">F3Y22_tig00110551pilonHSYRG00142</name>
</gene>
<comment type="caution">
    <text evidence="2">The sequence shown here is derived from an EMBL/GenBank/DDBJ whole genome shotgun (WGS) entry which is preliminary data.</text>
</comment>
<dbReference type="EMBL" id="VEPZ02001027">
    <property type="protein sequence ID" value="KAE8700909.1"/>
    <property type="molecule type" value="Genomic_DNA"/>
</dbReference>